<dbReference type="EMBL" id="VJWA01000001">
    <property type="protein sequence ID" value="TRW17146.1"/>
    <property type="molecule type" value="Genomic_DNA"/>
</dbReference>
<gene>
    <name evidence="2" type="ORF">FMM06_02795</name>
</gene>
<feature type="region of interest" description="Disordered" evidence="1">
    <location>
        <begin position="42"/>
        <end position="76"/>
    </location>
</feature>
<evidence type="ECO:0000256" key="1">
    <source>
        <dbReference type="SAM" id="MobiDB-lite"/>
    </source>
</evidence>
<dbReference type="AlphaFoldDB" id="A0A552UFY7"/>
<organism evidence="2 3">
    <name type="scientific">Glacieibacterium frigidum</name>
    <dbReference type="NCBI Taxonomy" id="2593303"/>
    <lineage>
        <taxon>Bacteria</taxon>
        <taxon>Pseudomonadati</taxon>
        <taxon>Pseudomonadota</taxon>
        <taxon>Alphaproteobacteria</taxon>
        <taxon>Sphingomonadales</taxon>
        <taxon>Sphingosinicellaceae</taxon>
        <taxon>Glacieibacterium</taxon>
    </lineage>
</organism>
<dbReference type="Proteomes" id="UP000317894">
    <property type="component" value="Unassembled WGS sequence"/>
</dbReference>
<comment type="caution">
    <text evidence="2">The sequence shown here is derived from an EMBL/GenBank/DDBJ whole genome shotgun (WGS) entry which is preliminary data.</text>
</comment>
<protein>
    <submittedName>
        <fullName evidence="2">Uncharacterized protein</fullName>
    </submittedName>
</protein>
<evidence type="ECO:0000313" key="2">
    <source>
        <dbReference type="EMBL" id="TRW17146.1"/>
    </source>
</evidence>
<proteinExistence type="predicted"/>
<name>A0A552UFY7_9SPHN</name>
<sequence length="76" mass="7736">MQRVRAGLTGLAAIFLMVLIAAAGMKPNRSAAPAGTHGETLAVLGVAPGPGDADRRAVAETKAPPRKPPVKRPTTI</sequence>
<evidence type="ECO:0000313" key="3">
    <source>
        <dbReference type="Proteomes" id="UP000317894"/>
    </source>
</evidence>
<dbReference type="OrthoDB" id="7585421at2"/>
<keyword evidence="3" id="KW-1185">Reference proteome</keyword>
<accession>A0A552UFY7</accession>
<reference evidence="2 3" key="1">
    <citation type="submission" date="2019-07" db="EMBL/GenBank/DDBJ databases">
        <title>Novel species isolated from glacier.</title>
        <authorList>
            <person name="Liu Q."/>
            <person name="Xin Y.-H."/>
        </authorList>
    </citation>
    <scope>NUCLEOTIDE SEQUENCE [LARGE SCALE GENOMIC DNA]</scope>
    <source>
        <strain evidence="2 3">LB1R16</strain>
    </source>
</reference>